<dbReference type="Pfam" id="PF14580">
    <property type="entry name" value="LRR_9"/>
    <property type="match status" value="1"/>
</dbReference>
<evidence type="ECO:0000256" key="1">
    <source>
        <dbReference type="ARBA" id="ARBA00022614"/>
    </source>
</evidence>
<feature type="compositionally biased region" description="Polar residues" evidence="4">
    <location>
        <begin position="240"/>
        <end position="250"/>
    </location>
</feature>
<feature type="coiled-coil region" evidence="3">
    <location>
        <begin position="1969"/>
        <end position="2003"/>
    </location>
</feature>
<sequence>MSYRYLQIFLFGCCFLHVIKSTFPYNITNTNKLLCYSCKGAQCETIANEDDNVIVCNKHAQLCWAGFIDQQPYRTCASRYCTPTGVSLDSDIRIETCCHASLCNSVPLSWAIWNKWYKRSTTHRPETTTLPTTNITTKQATTTKKIHTTPGIFIVNEIDNDRGYLFKPEKTNEEQENIVLSKPKLNTSDPASFGITWERIPYNRGWSNRIGASSEAIDMDNEANGQGSRNSRYPDPVDSLFTSRNKLNSIDSDDEQVDNEHITSPSRSKSTDGRRTRNTSSAQAFTPTATSVDRFKYGIRYITDGFVRKVSKQNNVGRIRSLNLSNLRDKKIRYIENLQTLINLENLDLSNNLIEKIDGLKTLKKLKHLLLANNFINTISNIEELSRLEILDLHQNQIQTIPVWFGRKLSLLKTLNLANNQIASFDQIARLRTLYELRELYLQGNPLDHNEHYRLLVISYVPSLQTLDGTRITDEERKQAKEQFIQQEVQNLLHELERRDNECRRLSTQATTNEQQLEKTSDKLQSIESKSVLQAKEIRELQERLATSEGLLQRKTALLHQSCEKQFKLEQELAFYKIDLKFDRLNLSRQLNRRNSLDQRTNDDSPFTFDQFLENAEQRSTGASHWQANDVQRILGSAPDGKFHHTGMLEPSHSNRSTYIFRKIDDERLYNEKLLQLALSINELTSMQNKQQRIEESLQSVPQGDEFHATVEHLSDDLNNLQTEIMNKVDDVHELKLVLSNLRTDQGNGLDSDLEQVTIELKLDEGVRQHIIKAKEAQSANPSNGETFFELTSSQGTPLSGVSTRVDLLEIALAANVEQLRAKEISEHEAQNKILELKSALQREQNQAHERIQHIEDMAEREKQRILKHLEDEKRFTRDIISKSETMIEQLKRELSCERRRKTEDEKNRDALRDIYKKITPQPGRNLTKFNQNDTFTKDTNQGPDNRDDDNDDDDEESRLDNETTVYHKDDPFFASTPRDQSFLMEENENSDSNALRRQLEEQLRNVEDDSVIVDQQERPTKEPTTYRSGLPPMSKRRLTKNPISSASSTSSFEKSQKPRTKIDSTSNVEDEDENDLLLRLHGYMKGGQANTSGLGDLARTTVNDSGYSSQQTGRETKKTNDKLESLLSTQPFSCYNKCFIDPEQFNREYTVGIVTARTDQQQQQRFYDSSKVGNVTLYPTPDGYVLGPHSITVPQETLPLYANGSPPHSLTHTDSQYFACVSIPPDALSSNRPSTSSRDNREEVRLQGPIILRQDTVAKSENVSPVSVKLRSLKFPEVEQSPTTDSNLIRREIDRTSDELDYLRLKLQQQEENLPHDHQLHAFKDLLEQQIREIERVKTIHRDIINSGRGSEANLLDISQQVQRIQRNVHENLSPSLTRLTEEATRINPSRLIPISGDNHWICTVPRHADLEQIIADLERRLEQQRRELTDLRQENRRLMKRSMKMDALDLASTHKRSRSIADLTDKENLQDDIFILEQQLLRRQRDIAVANEQLREMTSLSHSVVQDLKAARQRQAIAKRETKGLEQKVEILTRKLYTLTNDTKQADESFVKASNNCQLMTMEQSKLDKIIDEKRALAIVLDEQLHASFHSFNSLLHTSMKCLQELTSAIATEDELRFNSLPSPSFQPPSQSSKIPPEEMQRQISHIIAENSRVLSRYHAMLQQQKQKSSSLKTEVTEGETMLANVKSELDAYNEQLRKNAQELLQDKNVLEELERVKELKSDKLSELERLIERRQAQEKHAQKELEQLANEQQRLKKQYKDAVVEHDQLQHNIEADRQILSEMKNESEQLREQIKTFMDEKEQLDEACDLLAKKCEALHNACKEKEQSSLPGLISQIDEKLTVCKSLEDEVIKLKSEKTRCLEEVTEMKEKIEKKRIELGHPTNDFDTDRLNQDLRQRMRRSEQDLDRINQTIEERNRTLNELNTMVAYSRSIMKGGPINENYRNLKSDPSSSFPLMDQRYQQENHMYYETKVQRLTATLDEKEQELRALNMQLIMAKDELLQMQYKIQNQETNAEAVRNSMQVELDKLRHWLQIYENRKAVLRPQYHETLKELELKLHEQEMFFRKQIKDLDAEMKRKYHGRPTDDSGFFSDTTIGDNRISPSIDTNDTSMLREQIQNIFSQHAQELDKCNSKYKTNLSNLKNRLHELENSTINTTTY</sequence>
<dbReference type="SMART" id="SM00365">
    <property type="entry name" value="LRR_SD22"/>
    <property type="match status" value="3"/>
</dbReference>
<dbReference type="Proteomes" id="UP000663852">
    <property type="component" value="Unassembled WGS sequence"/>
</dbReference>
<dbReference type="PANTHER" id="PTHR45973:SF36">
    <property type="entry name" value="CENTRIOLIN"/>
    <property type="match status" value="1"/>
</dbReference>
<keyword evidence="5" id="KW-0732">Signal</keyword>
<organism evidence="6 7">
    <name type="scientific">Adineta ricciae</name>
    <name type="common">Rotifer</name>
    <dbReference type="NCBI Taxonomy" id="249248"/>
    <lineage>
        <taxon>Eukaryota</taxon>
        <taxon>Metazoa</taxon>
        <taxon>Spiralia</taxon>
        <taxon>Gnathifera</taxon>
        <taxon>Rotifera</taxon>
        <taxon>Eurotatoria</taxon>
        <taxon>Bdelloidea</taxon>
        <taxon>Adinetida</taxon>
        <taxon>Adinetidae</taxon>
        <taxon>Adineta</taxon>
    </lineage>
</organism>
<feature type="coiled-coil region" evidence="3">
    <location>
        <begin position="1409"/>
        <end position="1443"/>
    </location>
</feature>
<proteinExistence type="predicted"/>
<reference evidence="6" key="1">
    <citation type="submission" date="2021-02" db="EMBL/GenBank/DDBJ databases">
        <authorList>
            <person name="Nowell W R."/>
        </authorList>
    </citation>
    <scope>NUCLEOTIDE SEQUENCE</scope>
</reference>
<feature type="coiled-coil region" evidence="3">
    <location>
        <begin position="2128"/>
        <end position="2155"/>
    </location>
</feature>
<evidence type="ECO:0000256" key="3">
    <source>
        <dbReference type="SAM" id="Coils"/>
    </source>
</evidence>
<feature type="compositionally biased region" description="Polar residues" evidence="4">
    <location>
        <begin position="923"/>
        <end position="944"/>
    </location>
</feature>
<dbReference type="InterPro" id="IPR001611">
    <property type="entry name" value="Leu-rich_rpt"/>
</dbReference>
<evidence type="ECO:0000313" key="6">
    <source>
        <dbReference type="EMBL" id="CAF1250730.1"/>
    </source>
</evidence>
<feature type="compositionally biased region" description="Acidic residues" evidence="4">
    <location>
        <begin position="947"/>
        <end position="958"/>
    </location>
</feature>
<dbReference type="InterPro" id="IPR050576">
    <property type="entry name" value="Cilia_flagella_integrity"/>
</dbReference>
<feature type="region of interest" description="Disordered" evidence="4">
    <location>
        <begin position="1007"/>
        <end position="1073"/>
    </location>
</feature>
<feature type="compositionally biased region" description="Low complexity" evidence="4">
    <location>
        <begin position="1045"/>
        <end position="1054"/>
    </location>
</feature>
<keyword evidence="1" id="KW-0433">Leucine-rich repeat</keyword>
<feature type="chain" id="PRO_5032276508" evidence="5">
    <location>
        <begin position="22"/>
        <end position="2162"/>
    </location>
</feature>
<gene>
    <name evidence="6" type="ORF">EDS130_LOCUS27960</name>
</gene>
<feature type="coiled-coil region" evidence="3">
    <location>
        <begin position="827"/>
        <end position="908"/>
    </location>
</feature>
<dbReference type="Gene3D" id="3.80.10.10">
    <property type="entry name" value="Ribonuclease Inhibitor"/>
    <property type="match status" value="2"/>
</dbReference>
<protein>
    <submittedName>
        <fullName evidence="6">Uncharacterized protein</fullName>
    </submittedName>
</protein>
<evidence type="ECO:0000256" key="2">
    <source>
        <dbReference type="ARBA" id="ARBA00022737"/>
    </source>
</evidence>
<dbReference type="EMBL" id="CAJNOJ010000179">
    <property type="protein sequence ID" value="CAF1250730.1"/>
    <property type="molecule type" value="Genomic_DNA"/>
</dbReference>
<dbReference type="SUPFAM" id="SSF52058">
    <property type="entry name" value="L domain-like"/>
    <property type="match status" value="1"/>
</dbReference>
<accession>A0A815A6R1</accession>
<feature type="region of interest" description="Disordered" evidence="4">
    <location>
        <begin position="915"/>
        <end position="979"/>
    </location>
</feature>
<feature type="coiled-coil region" evidence="3">
    <location>
        <begin position="1678"/>
        <end position="1810"/>
    </location>
</feature>
<dbReference type="PANTHER" id="PTHR45973">
    <property type="entry name" value="PROTEIN PHOSPHATASE 1 REGULATORY SUBUNIT SDS22-RELATED"/>
    <property type="match status" value="1"/>
</dbReference>
<keyword evidence="2" id="KW-0677">Repeat</keyword>
<dbReference type="InterPro" id="IPR003591">
    <property type="entry name" value="Leu-rich_rpt_typical-subtyp"/>
</dbReference>
<feature type="region of interest" description="Disordered" evidence="4">
    <location>
        <begin position="220"/>
        <end position="285"/>
    </location>
</feature>
<comment type="caution">
    <text evidence="6">The sequence shown here is derived from an EMBL/GenBank/DDBJ whole genome shotgun (WGS) entry which is preliminary data.</text>
</comment>
<feature type="coiled-coil region" evidence="3">
    <location>
        <begin position="489"/>
        <end position="558"/>
    </location>
</feature>
<evidence type="ECO:0000313" key="7">
    <source>
        <dbReference type="Proteomes" id="UP000663852"/>
    </source>
</evidence>
<dbReference type="SMART" id="SM00369">
    <property type="entry name" value="LRR_TYP"/>
    <property type="match status" value="3"/>
</dbReference>
<feature type="compositionally biased region" description="Basic and acidic residues" evidence="4">
    <location>
        <begin position="959"/>
        <end position="972"/>
    </location>
</feature>
<evidence type="ECO:0000256" key="4">
    <source>
        <dbReference type="SAM" id="MobiDB-lite"/>
    </source>
</evidence>
<keyword evidence="3" id="KW-0175">Coiled coil</keyword>
<name>A0A815A6R1_ADIRI</name>
<dbReference type="CDD" id="cd00117">
    <property type="entry name" value="TFP"/>
    <property type="match status" value="1"/>
</dbReference>
<dbReference type="OrthoDB" id="433501at2759"/>
<evidence type="ECO:0000256" key="5">
    <source>
        <dbReference type="SAM" id="SignalP"/>
    </source>
</evidence>
<feature type="coiled-coil region" evidence="3">
    <location>
        <begin position="1840"/>
        <end position="1929"/>
    </location>
</feature>
<feature type="signal peptide" evidence="5">
    <location>
        <begin position="1"/>
        <end position="21"/>
    </location>
</feature>
<dbReference type="InterPro" id="IPR032675">
    <property type="entry name" value="LRR_dom_sf"/>
</dbReference>
<dbReference type="PROSITE" id="PS51450">
    <property type="entry name" value="LRR"/>
    <property type="match status" value="4"/>
</dbReference>